<dbReference type="PANTHER" id="PTHR30417">
    <property type="entry name" value="N-ACETYLMURAMOYL-L-ALANINE AMIDASE AMID"/>
    <property type="match status" value="1"/>
</dbReference>
<dbReference type="InterPro" id="IPR036365">
    <property type="entry name" value="PGBD-like_sf"/>
</dbReference>
<organism evidence="7 8">
    <name type="scientific">Altererythrobacter epoxidivorans</name>
    <dbReference type="NCBI Taxonomy" id="361183"/>
    <lineage>
        <taxon>Bacteria</taxon>
        <taxon>Pseudomonadati</taxon>
        <taxon>Pseudomonadota</taxon>
        <taxon>Alphaproteobacteria</taxon>
        <taxon>Sphingomonadales</taxon>
        <taxon>Erythrobacteraceae</taxon>
        <taxon>Altererythrobacter</taxon>
    </lineage>
</organism>
<dbReference type="SUPFAM" id="SSF55846">
    <property type="entry name" value="N-acetylmuramoyl-L-alanine amidase-like"/>
    <property type="match status" value="1"/>
</dbReference>
<dbReference type="InterPro" id="IPR036505">
    <property type="entry name" value="Amidase/PGRP_sf"/>
</dbReference>
<dbReference type="AlphaFoldDB" id="A0A0M3TAS3"/>
<keyword evidence="4 7" id="KW-0378">Hydrolase</keyword>
<evidence type="ECO:0000313" key="7">
    <source>
        <dbReference type="EMBL" id="ALE17276.1"/>
    </source>
</evidence>
<evidence type="ECO:0000313" key="8">
    <source>
        <dbReference type="Proteomes" id="UP000057938"/>
    </source>
</evidence>
<comment type="catalytic activity">
    <reaction evidence="1">
        <text>Hydrolyzes the link between N-acetylmuramoyl residues and L-amino acid residues in certain cell-wall glycopeptides.</text>
        <dbReference type="EC" id="3.5.1.28"/>
    </reaction>
</comment>
<evidence type="ECO:0000256" key="2">
    <source>
        <dbReference type="ARBA" id="ARBA00007553"/>
    </source>
</evidence>
<dbReference type="Gene3D" id="3.40.80.10">
    <property type="entry name" value="Peptidoglycan recognition protein-like"/>
    <property type="match status" value="1"/>
</dbReference>
<dbReference type="OrthoDB" id="9794842at2"/>
<dbReference type="InterPro" id="IPR051206">
    <property type="entry name" value="NAMLAA_amidase_2"/>
</dbReference>
<comment type="similarity">
    <text evidence="2">Belongs to the N-acetylmuramoyl-L-alanine amidase 2 family.</text>
</comment>
<dbReference type="Pfam" id="PF01510">
    <property type="entry name" value="Amidase_2"/>
    <property type="match status" value="1"/>
</dbReference>
<dbReference type="STRING" id="361183.AMC99_01988"/>
<dbReference type="GO" id="GO:0009254">
    <property type="term" value="P:peptidoglycan turnover"/>
    <property type="evidence" value="ECO:0007669"/>
    <property type="project" value="TreeGrafter"/>
</dbReference>
<reference evidence="7 8" key="1">
    <citation type="submission" date="2015-09" db="EMBL/GenBank/DDBJ databases">
        <title>Complete genome sequence of a benzo[a]pyrene-degrading bacterium Altererythrobacter epoxidivorans CGMCC 1.7731T.</title>
        <authorList>
            <person name="Li Z."/>
            <person name="Cheng H."/>
            <person name="Huo Y."/>
            <person name="Xu X."/>
        </authorList>
    </citation>
    <scope>NUCLEOTIDE SEQUENCE [LARGE SCALE GENOMIC DNA]</scope>
    <source>
        <strain evidence="7 8">CGMCC 1.7731</strain>
    </source>
</reference>
<dbReference type="GO" id="GO:0009253">
    <property type="term" value="P:peptidoglycan catabolic process"/>
    <property type="evidence" value="ECO:0007669"/>
    <property type="project" value="InterPro"/>
</dbReference>
<dbReference type="SMART" id="SM00644">
    <property type="entry name" value="Ami_2"/>
    <property type="match status" value="1"/>
</dbReference>
<dbReference type="InterPro" id="IPR036366">
    <property type="entry name" value="PGBDSf"/>
</dbReference>
<keyword evidence="5" id="KW-0961">Cell wall biogenesis/degradation</keyword>
<evidence type="ECO:0000259" key="6">
    <source>
        <dbReference type="SMART" id="SM00644"/>
    </source>
</evidence>
<evidence type="ECO:0000256" key="3">
    <source>
        <dbReference type="ARBA" id="ARBA00011901"/>
    </source>
</evidence>
<evidence type="ECO:0000256" key="4">
    <source>
        <dbReference type="ARBA" id="ARBA00022801"/>
    </source>
</evidence>
<feature type="domain" description="N-acetylmuramoyl-L-alanine amidase" evidence="6">
    <location>
        <begin position="12"/>
        <end position="147"/>
    </location>
</feature>
<proteinExistence type="inferred from homology"/>
<dbReference type="Gene3D" id="1.10.101.10">
    <property type="entry name" value="PGBD-like superfamily/PGBD"/>
    <property type="match status" value="1"/>
</dbReference>
<dbReference type="GO" id="GO:0019867">
    <property type="term" value="C:outer membrane"/>
    <property type="evidence" value="ECO:0007669"/>
    <property type="project" value="TreeGrafter"/>
</dbReference>
<sequence length="235" mass="26696">MSDELVHREVLSPNFNERALPISMVVLHYTEMKPVETAIEKMCDPDAEVSAHYCITEDGEVIRLVPEEKRAWHAGASYWRGHKDVNSASIGIELDHPGHGLGYREFAEAQIDALVPLLHRIVKNYDIPRANVVGHSCVAPARKIDPGELFPWDRLAEYGLCLPKPEKLELGDPFDNDGSFYLALERFGYDITDGHKAVEAFQRRWRPDRIDGQIDGQIRAILFQLLLDRDRGATR</sequence>
<accession>A0A0M3TAS3</accession>
<dbReference type="RefSeq" id="WP_061926028.1">
    <property type="nucleotide sequence ID" value="NZ_CP012669.1"/>
</dbReference>
<keyword evidence="8" id="KW-1185">Reference proteome</keyword>
<dbReference type="EMBL" id="CP012669">
    <property type="protein sequence ID" value="ALE17276.1"/>
    <property type="molecule type" value="Genomic_DNA"/>
</dbReference>
<dbReference type="GO" id="GO:0071555">
    <property type="term" value="P:cell wall organization"/>
    <property type="evidence" value="ECO:0007669"/>
    <property type="project" value="UniProtKB-KW"/>
</dbReference>
<name>A0A0M3TAS3_9SPHN</name>
<dbReference type="SUPFAM" id="SSF47090">
    <property type="entry name" value="PGBD-like"/>
    <property type="match status" value="1"/>
</dbReference>
<dbReference type="PATRIC" id="fig|361183.4.peg.1959"/>
<dbReference type="PANTHER" id="PTHR30417:SF1">
    <property type="entry name" value="N-ACETYLMURAMOYL-L-ALANINE AMIDASE AMID"/>
    <property type="match status" value="1"/>
</dbReference>
<evidence type="ECO:0000256" key="1">
    <source>
        <dbReference type="ARBA" id="ARBA00001561"/>
    </source>
</evidence>
<evidence type="ECO:0000256" key="5">
    <source>
        <dbReference type="ARBA" id="ARBA00023316"/>
    </source>
</evidence>
<dbReference type="EC" id="3.5.1.28" evidence="3"/>
<dbReference type="InterPro" id="IPR002502">
    <property type="entry name" value="Amidase_domain"/>
</dbReference>
<dbReference type="GO" id="GO:0008745">
    <property type="term" value="F:N-acetylmuramoyl-L-alanine amidase activity"/>
    <property type="evidence" value="ECO:0007669"/>
    <property type="project" value="UniProtKB-EC"/>
</dbReference>
<protein>
    <recommendedName>
        <fullName evidence="3">N-acetylmuramoyl-L-alanine amidase</fullName>
        <ecNumber evidence="3">3.5.1.28</ecNumber>
    </recommendedName>
</protein>
<gene>
    <name evidence="7" type="ORF">AMC99_01988</name>
</gene>
<dbReference type="KEGG" id="aep:AMC99_01988"/>
<dbReference type="CDD" id="cd06583">
    <property type="entry name" value="PGRP"/>
    <property type="match status" value="1"/>
</dbReference>
<dbReference type="Proteomes" id="UP000057938">
    <property type="component" value="Chromosome"/>
</dbReference>